<sequence length="126" mass="14428">MDDESHFTGIPSPTEFTKESTLDSELELRNTFSEILSQHGFADTLVLSRGRADDVFHDRRIEIMEYLQTHEPRSVRALASELSLDKGVVSRDLQKLVALDIVEFHEDGQSKAPRLKHRHVVVEPIY</sequence>
<protein>
    <submittedName>
        <fullName evidence="2">Uncharacterized protein</fullName>
    </submittedName>
</protein>
<feature type="region of interest" description="Disordered" evidence="1">
    <location>
        <begin position="1"/>
        <end position="21"/>
    </location>
</feature>
<gene>
    <name evidence="2" type="ORF">C453_01025</name>
</gene>
<dbReference type="InterPro" id="IPR036388">
    <property type="entry name" value="WH-like_DNA-bd_sf"/>
</dbReference>
<reference evidence="2 3" key="1">
    <citation type="journal article" date="2014" name="PLoS Genet.">
        <title>Phylogenetically driven sequencing of extremely halophilic archaea reveals strategies for static and dynamic osmo-response.</title>
        <authorList>
            <person name="Becker E.A."/>
            <person name="Seitzer P.M."/>
            <person name="Tritt A."/>
            <person name="Larsen D."/>
            <person name="Krusor M."/>
            <person name="Yao A.I."/>
            <person name="Wu D."/>
            <person name="Madern D."/>
            <person name="Eisen J.A."/>
            <person name="Darling A.E."/>
            <person name="Facciotti M.T."/>
        </authorList>
    </citation>
    <scope>NUCLEOTIDE SEQUENCE [LARGE SCALE GENOMIC DNA]</scope>
    <source>
        <strain evidence="2 3">ATCC BAA-1513</strain>
    </source>
</reference>
<dbReference type="EMBL" id="AOLK01000005">
    <property type="protein sequence ID" value="ELZ88802.1"/>
    <property type="molecule type" value="Genomic_DNA"/>
</dbReference>
<dbReference type="InterPro" id="IPR011991">
    <property type="entry name" value="ArsR-like_HTH"/>
</dbReference>
<dbReference type="Gene3D" id="1.10.10.10">
    <property type="entry name" value="Winged helix-like DNA-binding domain superfamily/Winged helix DNA-binding domain"/>
    <property type="match status" value="1"/>
</dbReference>
<dbReference type="InterPro" id="IPR036390">
    <property type="entry name" value="WH_DNA-bd_sf"/>
</dbReference>
<dbReference type="AlphaFoldDB" id="M0HYM3"/>
<accession>M0HYM3</accession>
<dbReference type="STRING" id="1230453.C453_01025"/>
<evidence type="ECO:0000313" key="3">
    <source>
        <dbReference type="Proteomes" id="UP000011612"/>
    </source>
</evidence>
<comment type="caution">
    <text evidence="2">The sequence shown here is derived from an EMBL/GenBank/DDBJ whole genome shotgun (WGS) entry which is preliminary data.</text>
</comment>
<dbReference type="Pfam" id="PF25212">
    <property type="entry name" value="HVO_A0114"/>
    <property type="match status" value="1"/>
</dbReference>
<name>M0HYM3_HALEO</name>
<dbReference type="Proteomes" id="UP000011612">
    <property type="component" value="Unassembled WGS sequence"/>
</dbReference>
<keyword evidence="3" id="KW-1185">Reference proteome</keyword>
<evidence type="ECO:0000256" key="1">
    <source>
        <dbReference type="SAM" id="MobiDB-lite"/>
    </source>
</evidence>
<proteinExistence type="predicted"/>
<dbReference type="RefSeq" id="WP_008322111.1">
    <property type="nucleotide sequence ID" value="NZ_AOLK01000005.1"/>
</dbReference>
<organism evidence="2 3">
    <name type="scientific">Haloferax elongans ATCC BAA-1513</name>
    <dbReference type="NCBI Taxonomy" id="1230453"/>
    <lineage>
        <taxon>Archaea</taxon>
        <taxon>Methanobacteriati</taxon>
        <taxon>Methanobacteriota</taxon>
        <taxon>Stenosarchaea group</taxon>
        <taxon>Halobacteria</taxon>
        <taxon>Halobacteriales</taxon>
        <taxon>Haloferacaceae</taxon>
        <taxon>Haloferax</taxon>
    </lineage>
</organism>
<dbReference type="CDD" id="cd00090">
    <property type="entry name" value="HTH_ARSR"/>
    <property type="match status" value="1"/>
</dbReference>
<evidence type="ECO:0000313" key="2">
    <source>
        <dbReference type="EMBL" id="ELZ88802.1"/>
    </source>
</evidence>
<dbReference type="SUPFAM" id="SSF46785">
    <property type="entry name" value="Winged helix' DNA-binding domain"/>
    <property type="match status" value="1"/>
</dbReference>